<feature type="transmembrane region" description="Helical" evidence="2">
    <location>
        <begin position="80"/>
        <end position="100"/>
    </location>
</feature>
<keyword evidence="2" id="KW-1133">Transmembrane helix</keyword>
<evidence type="ECO:0000313" key="3">
    <source>
        <dbReference type="EMBL" id="SNT36824.1"/>
    </source>
</evidence>
<proteinExistence type="predicted"/>
<dbReference type="EMBL" id="FZPD01000006">
    <property type="protein sequence ID" value="SNT36824.1"/>
    <property type="molecule type" value="Genomic_DNA"/>
</dbReference>
<organism evidence="3 4">
    <name type="scientific">Ekhidna lutea</name>
    <dbReference type="NCBI Taxonomy" id="447679"/>
    <lineage>
        <taxon>Bacteria</taxon>
        <taxon>Pseudomonadati</taxon>
        <taxon>Bacteroidota</taxon>
        <taxon>Cytophagia</taxon>
        <taxon>Cytophagales</taxon>
        <taxon>Reichenbachiellaceae</taxon>
        <taxon>Ekhidna</taxon>
    </lineage>
</organism>
<sequence length="264" mass="30453">MSYKPEESTLIAYLCGELVGKELDKVEKYLADNEDARKELNGLKSTLSIMGQLEDKEVEVPTFSFENPRKVVVGASTMSFWQRTLAIAASIALILFMGYLTNFRVTLNNQGFELAYGHQAGEQNQQDIEKLVAEAIEKNNKRLSEDIQLAKEDMRNLVSESNQSLQNQLVSYKPDHVVDDFEKQKKQYLEQLRKMVESSELEQKKYTDQVLTDFAIFLDIQRQNDLELIQTRFENFQDDAELNQFQTNQILANIISTVEDPNQY</sequence>
<dbReference type="AlphaFoldDB" id="A0A239M4C8"/>
<keyword evidence="4" id="KW-1185">Reference proteome</keyword>
<feature type="coiled-coil region" evidence="1">
    <location>
        <begin position="133"/>
        <end position="209"/>
    </location>
</feature>
<keyword evidence="2" id="KW-0472">Membrane</keyword>
<dbReference type="Proteomes" id="UP000198393">
    <property type="component" value="Unassembled WGS sequence"/>
</dbReference>
<evidence type="ECO:0000256" key="2">
    <source>
        <dbReference type="SAM" id="Phobius"/>
    </source>
</evidence>
<keyword evidence="1" id="KW-0175">Coiled coil</keyword>
<accession>A0A239M4C8</accession>
<dbReference type="RefSeq" id="WP_089358259.1">
    <property type="nucleotide sequence ID" value="NZ_FZPD01000006.1"/>
</dbReference>
<keyword evidence="2" id="KW-0812">Transmembrane</keyword>
<evidence type="ECO:0000313" key="4">
    <source>
        <dbReference type="Proteomes" id="UP000198393"/>
    </source>
</evidence>
<reference evidence="3 4" key="1">
    <citation type="submission" date="2017-06" db="EMBL/GenBank/DDBJ databases">
        <authorList>
            <person name="Kim H.J."/>
            <person name="Triplett B.A."/>
        </authorList>
    </citation>
    <scope>NUCLEOTIDE SEQUENCE [LARGE SCALE GENOMIC DNA]</scope>
    <source>
        <strain evidence="3 4">DSM 19307</strain>
    </source>
</reference>
<protein>
    <submittedName>
        <fullName evidence="3">Uncharacterized protein</fullName>
    </submittedName>
</protein>
<gene>
    <name evidence="3" type="ORF">SAMN05421640_3594</name>
</gene>
<dbReference type="OrthoDB" id="978166at2"/>
<name>A0A239M4C8_EKHLU</name>
<evidence type="ECO:0000256" key="1">
    <source>
        <dbReference type="SAM" id="Coils"/>
    </source>
</evidence>